<evidence type="ECO:0000313" key="2">
    <source>
        <dbReference type="Proteomes" id="UP001174909"/>
    </source>
</evidence>
<dbReference type="EMBL" id="CASHTH010002478">
    <property type="protein sequence ID" value="CAI8030403.1"/>
    <property type="molecule type" value="Genomic_DNA"/>
</dbReference>
<keyword evidence="2" id="KW-1185">Reference proteome</keyword>
<dbReference type="Gene3D" id="1.10.12.10">
    <property type="entry name" value="Lyase 2-enoyl-coa Hydratase, Chain A, domain 2"/>
    <property type="match status" value="1"/>
</dbReference>
<dbReference type="Proteomes" id="UP001174909">
    <property type="component" value="Unassembled WGS sequence"/>
</dbReference>
<sequence>MSNKAALASLIAEEDRWGWCPTRRDRWLYPRVLGVSRALELLYTADWLEADEALRLGVLTGRFLTRNWSGDYALASRSLERPRWQSPVKGMVYRGLGQSLEEHLPEAAHAEILSLATEDHREALAAFLEKREPKFKGR</sequence>
<dbReference type="AlphaFoldDB" id="A0AA35SI53"/>
<comment type="caution">
    <text evidence="1">The sequence shown here is derived from an EMBL/GenBank/DDBJ whole genome shotgun (WGS) entry which is preliminary data.</text>
</comment>
<dbReference type="InterPro" id="IPR014748">
    <property type="entry name" value="Enoyl-CoA_hydra_C"/>
</dbReference>
<dbReference type="Pfam" id="PF00378">
    <property type="entry name" value="ECH_1"/>
    <property type="match status" value="1"/>
</dbReference>
<dbReference type="Gene3D" id="3.90.226.10">
    <property type="entry name" value="2-enoyl-CoA Hydratase, Chain A, domain 1"/>
    <property type="match status" value="1"/>
</dbReference>
<reference evidence="1" key="1">
    <citation type="submission" date="2023-03" db="EMBL/GenBank/DDBJ databases">
        <authorList>
            <person name="Steffen K."/>
            <person name="Cardenas P."/>
        </authorList>
    </citation>
    <scope>NUCLEOTIDE SEQUENCE</scope>
</reference>
<organism evidence="1 2">
    <name type="scientific">Geodia barretti</name>
    <name type="common">Barrett's horny sponge</name>
    <dbReference type="NCBI Taxonomy" id="519541"/>
    <lineage>
        <taxon>Eukaryota</taxon>
        <taxon>Metazoa</taxon>
        <taxon>Porifera</taxon>
        <taxon>Demospongiae</taxon>
        <taxon>Heteroscleromorpha</taxon>
        <taxon>Tetractinellida</taxon>
        <taxon>Astrophorina</taxon>
        <taxon>Geodiidae</taxon>
        <taxon>Geodia</taxon>
    </lineage>
</organism>
<gene>
    <name evidence="1" type="ORF">GBAR_LOCUS17250</name>
</gene>
<dbReference type="InterPro" id="IPR029045">
    <property type="entry name" value="ClpP/crotonase-like_dom_sf"/>
</dbReference>
<name>A0AA35SI53_GEOBA</name>
<evidence type="ECO:0000313" key="1">
    <source>
        <dbReference type="EMBL" id="CAI8030403.1"/>
    </source>
</evidence>
<protein>
    <submittedName>
        <fullName evidence="1">Enoyl-CoA hydratase/isomerase YhaR</fullName>
    </submittedName>
</protein>
<dbReference type="SUPFAM" id="SSF52096">
    <property type="entry name" value="ClpP/crotonase"/>
    <property type="match status" value="1"/>
</dbReference>
<accession>A0AA35SI53</accession>
<dbReference type="InterPro" id="IPR001753">
    <property type="entry name" value="Enoyl-CoA_hydra/iso"/>
</dbReference>
<proteinExistence type="predicted"/>